<reference evidence="2 3" key="1">
    <citation type="submission" date="2019-02" db="EMBL/GenBank/DDBJ databases">
        <title>Deep-cultivation of Planctomycetes and their phenomic and genomic characterization uncovers novel biology.</title>
        <authorList>
            <person name="Wiegand S."/>
            <person name="Jogler M."/>
            <person name="Boedeker C."/>
            <person name="Pinto D."/>
            <person name="Vollmers J."/>
            <person name="Rivas-Marin E."/>
            <person name="Kohn T."/>
            <person name="Peeters S.H."/>
            <person name="Heuer A."/>
            <person name="Rast P."/>
            <person name="Oberbeckmann S."/>
            <person name="Bunk B."/>
            <person name="Jeske O."/>
            <person name="Meyerdierks A."/>
            <person name="Storesund J.E."/>
            <person name="Kallscheuer N."/>
            <person name="Luecker S."/>
            <person name="Lage O.M."/>
            <person name="Pohl T."/>
            <person name="Merkel B.J."/>
            <person name="Hornburger P."/>
            <person name="Mueller R.-W."/>
            <person name="Bruemmer F."/>
            <person name="Labrenz M."/>
            <person name="Spormann A.M."/>
            <person name="Op Den Camp H."/>
            <person name="Overmann J."/>
            <person name="Amann R."/>
            <person name="Jetten M.S.M."/>
            <person name="Mascher T."/>
            <person name="Medema M.H."/>
            <person name="Devos D.P."/>
            <person name="Kaster A.-K."/>
            <person name="Ovreas L."/>
            <person name="Rohde M."/>
            <person name="Galperin M.Y."/>
            <person name="Jogler C."/>
        </authorList>
    </citation>
    <scope>NUCLEOTIDE SEQUENCE [LARGE SCALE GENOMIC DNA]</scope>
    <source>
        <strain evidence="2 3">KOR34</strain>
    </source>
</reference>
<evidence type="ECO:0000256" key="1">
    <source>
        <dbReference type="SAM" id="MobiDB-lite"/>
    </source>
</evidence>
<dbReference type="Proteomes" id="UP000316714">
    <property type="component" value="Unassembled WGS sequence"/>
</dbReference>
<name>A0A5C5VEW3_9BACT</name>
<dbReference type="EMBL" id="SIHJ01000001">
    <property type="protein sequence ID" value="TWT37178.1"/>
    <property type="molecule type" value="Genomic_DNA"/>
</dbReference>
<comment type="caution">
    <text evidence="2">The sequence shown here is derived from an EMBL/GenBank/DDBJ whole genome shotgun (WGS) entry which is preliminary data.</text>
</comment>
<feature type="compositionally biased region" description="Basic residues" evidence="1">
    <location>
        <begin position="1"/>
        <end position="13"/>
    </location>
</feature>
<sequence>MARKKTTTKKTSRTKPDKPGSPSELLPTPPPSEDAVTLSVDIPTKTSFRLKVALLHMEARGSKVAKKQFVQQALVDALDRFDQEWGGRDG</sequence>
<organism evidence="2 3">
    <name type="scientific">Posidoniimonas corsicana</name>
    <dbReference type="NCBI Taxonomy" id="1938618"/>
    <lineage>
        <taxon>Bacteria</taxon>
        <taxon>Pseudomonadati</taxon>
        <taxon>Planctomycetota</taxon>
        <taxon>Planctomycetia</taxon>
        <taxon>Pirellulales</taxon>
        <taxon>Lacipirellulaceae</taxon>
        <taxon>Posidoniimonas</taxon>
    </lineage>
</organism>
<dbReference type="RefSeq" id="WP_146564530.1">
    <property type="nucleotide sequence ID" value="NZ_SIHJ01000001.1"/>
</dbReference>
<dbReference type="AlphaFoldDB" id="A0A5C5VEW3"/>
<gene>
    <name evidence="2" type="ORF">KOR34_21250</name>
</gene>
<accession>A0A5C5VEW3</accession>
<feature type="region of interest" description="Disordered" evidence="1">
    <location>
        <begin position="1"/>
        <end position="38"/>
    </location>
</feature>
<proteinExistence type="predicted"/>
<evidence type="ECO:0000313" key="2">
    <source>
        <dbReference type="EMBL" id="TWT37178.1"/>
    </source>
</evidence>
<protein>
    <submittedName>
        <fullName evidence="2">Uncharacterized protein</fullName>
    </submittedName>
</protein>
<evidence type="ECO:0000313" key="3">
    <source>
        <dbReference type="Proteomes" id="UP000316714"/>
    </source>
</evidence>
<dbReference type="OrthoDB" id="9986469at2"/>
<keyword evidence="3" id="KW-1185">Reference proteome</keyword>